<dbReference type="InterPro" id="IPR058536">
    <property type="entry name" value="Ig_CFAP65_4th"/>
</dbReference>
<dbReference type="Gene3D" id="2.60.40.10">
    <property type="entry name" value="Immunoglobulins"/>
    <property type="match status" value="2"/>
</dbReference>
<dbReference type="InterPro" id="IPR052614">
    <property type="entry name" value="CFAP65"/>
</dbReference>
<dbReference type="Proteomes" id="UP000574390">
    <property type="component" value="Unassembled WGS sequence"/>
</dbReference>
<name>A0A7J6QHA2_PEROL</name>
<dbReference type="InterPro" id="IPR013783">
    <property type="entry name" value="Ig-like_fold"/>
</dbReference>
<protein>
    <recommendedName>
        <fullName evidence="1">CFAP65 fourth Ig-like domain-containing protein</fullName>
    </recommendedName>
</protein>
<proteinExistence type="predicted"/>
<feature type="domain" description="CFAP65 fourth Ig-like" evidence="1">
    <location>
        <begin position="150"/>
        <end position="237"/>
    </location>
</feature>
<comment type="caution">
    <text evidence="2">The sequence shown here is derived from an EMBL/GenBank/DDBJ whole genome shotgun (WGS) entry which is preliminary data.</text>
</comment>
<evidence type="ECO:0000259" key="1">
    <source>
        <dbReference type="Pfam" id="PF24507"/>
    </source>
</evidence>
<reference evidence="2 3" key="1">
    <citation type="submission" date="2020-04" db="EMBL/GenBank/DDBJ databases">
        <title>Perkinsus olseni comparative genomics.</title>
        <authorList>
            <person name="Bogema D.R."/>
        </authorList>
    </citation>
    <scope>NUCLEOTIDE SEQUENCE [LARGE SCALE GENOMIC DNA]</scope>
    <source>
        <strain evidence="2">ATCC PRA-205</strain>
    </source>
</reference>
<gene>
    <name evidence="2" type="ORF">FOZ62_013446</name>
</gene>
<dbReference type="PANTHER" id="PTHR46127:SF1">
    <property type="entry name" value="CILIA- AND FLAGELLA-ASSOCIATED PROTEIN 65"/>
    <property type="match status" value="1"/>
</dbReference>
<dbReference type="PANTHER" id="PTHR46127">
    <property type="entry name" value="CILIA- AND FLAGELLA-ASSOCIATED PROTEIN 65"/>
    <property type="match status" value="1"/>
</dbReference>
<dbReference type="EMBL" id="JABANM010029650">
    <property type="protein sequence ID" value="KAF4707648.1"/>
    <property type="molecule type" value="Genomic_DNA"/>
</dbReference>
<sequence>VRGIAKVPHLLFTQSASADQKIITTEEGHARIDFGSCAPEVSHTASFTVTNATAVRTSFVVRPVMKTSLAASSPFDVRLPDGTSVGPSSPCSIGPLESVPLIVSYKSSTVLERVSAEFEISTVGVLKNTLKLAAAARCEPIPVKVNAKSLSFEELQVGKITTKVFYIINESPNVSTQYQVVHARCSDVGEGVGYSVLEIDNSCGVIAPKSTATVTVTARPEIPVNYYRRLWILVRHAS</sequence>
<evidence type="ECO:0000313" key="3">
    <source>
        <dbReference type="Proteomes" id="UP000574390"/>
    </source>
</evidence>
<organism evidence="2 3">
    <name type="scientific">Perkinsus olseni</name>
    <name type="common">Perkinsus atlanticus</name>
    <dbReference type="NCBI Taxonomy" id="32597"/>
    <lineage>
        <taxon>Eukaryota</taxon>
        <taxon>Sar</taxon>
        <taxon>Alveolata</taxon>
        <taxon>Perkinsozoa</taxon>
        <taxon>Perkinsea</taxon>
        <taxon>Perkinsida</taxon>
        <taxon>Perkinsidae</taxon>
        <taxon>Perkinsus</taxon>
    </lineage>
</organism>
<dbReference type="AlphaFoldDB" id="A0A7J6QHA2"/>
<dbReference type="Pfam" id="PF24507">
    <property type="entry name" value="Ig_CFAP65_4th"/>
    <property type="match status" value="1"/>
</dbReference>
<evidence type="ECO:0000313" key="2">
    <source>
        <dbReference type="EMBL" id="KAF4707648.1"/>
    </source>
</evidence>
<feature type="non-terminal residue" evidence="2">
    <location>
        <position position="238"/>
    </location>
</feature>
<feature type="non-terminal residue" evidence="2">
    <location>
        <position position="1"/>
    </location>
</feature>
<accession>A0A7J6QHA2</accession>